<evidence type="ECO:0000256" key="6">
    <source>
        <dbReference type="ARBA" id="ARBA00023026"/>
    </source>
</evidence>
<feature type="domain" description="RxLR effector PexRD54 WY" evidence="7">
    <location>
        <begin position="88"/>
        <end position="126"/>
    </location>
</feature>
<evidence type="ECO:0000256" key="1">
    <source>
        <dbReference type="ARBA" id="ARBA00004340"/>
    </source>
</evidence>
<evidence type="ECO:0000256" key="4">
    <source>
        <dbReference type="ARBA" id="ARBA00022525"/>
    </source>
</evidence>
<protein>
    <submittedName>
        <fullName evidence="8">RxLR effector protein</fullName>
    </submittedName>
</protein>
<keyword evidence="5" id="KW-0732">Signal</keyword>
<reference evidence="9" key="1">
    <citation type="submission" date="2017-03" db="EMBL/GenBank/DDBJ databases">
        <title>Phytopthora megakarya and P. palmivora, two closely related causual agents of cacao black pod achieved similar genome size and gene model numbers by different mechanisms.</title>
        <authorList>
            <person name="Ali S."/>
            <person name="Shao J."/>
            <person name="Larry D.J."/>
            <person name="Kronmiller B."/>
            <person name="Shen D."/>
            <person name="Strem M.D."/>
            <person name="Melnick R.L."/>
            <person name="Guiltinan M.J."/>
            <person name="Tyler B.M."/>
            <person name="Meinhardt L.W."/>
            <person name="Bailey B.A."/>
        </authorList>
    </citation>
    <scope>NUCLEOTIDE SEQUENCE [LARGE SCALE GENOMIC DNA]</scope>
    <source>
        <strain evidence="9">zdho120</strain>
    </source>
</reference>
<keyword evidence="6" id="KW-0843">Virulence</keyword>
<comment type="caution">
    <text evidence="8">The sequence shown here is derived from an EMBL/GenBank/DDBJ whole genome shotgun (WGS) entry which is preliminary data.</text>
</comment>
<organism evidence="8 9">
    <name type="scientific">Phytophthora megakarya</name>
    <dbReference type="NCBI Taxonomy" id="4795"/>
    <lineage>
        <taxon>Eukaryota</taxon>
        <taxon>Sar</taxon>
        <taxon>Stramenopiles</taxon>
        <taxon>Oomycota</taxon>
        <taxon>Peronosporomycetes</taxon>
        <taxon>Peronosporales</taxon>
        <taxon>Peronosporaceae</taxon>
        <taxon>Phytophthora</taxon>
    </lineage>
</organism>
<dbReference type="AlphaFoldDB" id="A0A225WYA8"/>
<evidence type="ECO:0000256" key="3">
    <source>
        <dbReference type="ARBA" id="ARBA00010400"/>
    </source>
</evidence>
<dbReference type="Pfam" id="PF22748">
    <property type="entry name" value="PexRD54_WY"/>
    <property type="match status" value="2"/>
</dbReference>
<evidence type="ECO:0000256" key="5">
    <source>
        <dbReference type="ARBA" id="ARBA00022729"/>
    </source>
</evidence>
<evidence type="ECO:0000313" key="8">
    <source>
        <dbReference type="EMBL" id="OWZ22775.1"/>
    </source>
</evidence>
<comment type="similarity">
    <text evidence="3">Belongs to the RxLR effector family.</text>
</comment>
<feature type="domain" description="RxLR effector PexRD54 WY" evidence="7">
    <location>
        <begin position="177"/>
        <end position="216"/>
    </location>
</feature>
<name>A0A225WYA8_9STRA</name>
<dbReference type="Proteomes" id="UP000198211">
    <property type="component" value="Unassembled WGS sequence"/>
</dbReference>
<evidence type="ECO:0000313" key="9">
    <source>
        <dbReference type="Proteomes" id="UP000198211"/>
    </source>
</evidence>
<dbReference type="GO" id="GO:0005576">
    <property type="term" value="C:extracellular region"/>
    <property type="evidence" value="ECO:0007669"/>
    <property type="project" value="UniProtKB-SubCell"/>
</dbReference>
<dbReference type="OrthoDB" id="110891at2759"/>
<keyword evidence="4" id="KW-0964">Secreted</keyword>
<evidence type="ECO:0000259" key="7">
    <source>
        <dbReference type="Pfam" id="PF22748"/>
    </source>
</evidence>
<dbReference type="EMBL" id="NBNE01000110">
    <property type="protein sequence ID" value="OWZ22775.1"/>
    <property type="molecule type" value="Genomic_DNA"/>
</dbReference>
<gene>
    <name evidence="8" type="ORF">PHMEG_0002474</name>
</gene>
<dbReference type="InterPro" id="IPR054463">
    <property type="entry name" value="PexRD54_WY"/>
</dbReference>
<proteinExistence type="inferred from homology"/>
<sequence>MSSNNQLAIDKRFNLFKVNKVNSNLLESAEFGKWHNFVQKAYKKNVEEGEAAMVRTLTKHYGDEELAKLLSKASTSNIIAERLEGAQFTKWLVEERSVGNVFNLLKLDEAGENLFKSPQLSSWVKYANKFQSNPEETMFLVLKTHFDDQTLAKMISAAKWDEGIHTKIAIKLENVELEQWLSRGKTSDDIFKFLNLNDDVGNVLKNPAFNTWVSFVTKVEKENPYEVVFAKLLTRYDEESLTKLVFTAMDDYKTLKIAEKLEVVLQNKWISGRKTANDVFKLLNLGKEGDAIFTSPMWSSWNSYVMRLSKGDPDESMYLTLKSQFGEEKLVEMIGGNVRMKNIADKLQEDWRSQGKSGDDIFKLLKLNEKKEQFVESPMLSTWISYVRKLEKFKAKSDEFVVIRYLENIFDEVTLARILAMEKKQDNSATKNVIADLQRMQFKLWESRYGIDANRLTEMLLRDTSRNVMPANVQVTYDFYDFYKATLG</sequence>
<accession>A0A225WYA8</accession>
<dbReference type="GO" id="GO:0043657">
    <property type="term" value="C:host cell"/>
    <property type="evidence" value="ECO:0007669"/>
    <property type="project" value="UniProtKB-SubCell"/>
</dbReference>
<keyword evidence="9" id="KW-1185">Reference proteome</keyword>
<evidence type="ECO:0000256" key="2">
    <source>
        <dbReference type="ARBA" id="ARBA00004613"/>
    </source>
</evidence>
<comment type="subcellular location">
    <subcellularLocation>
        <location evidence="1">Host cell</location>
    </subcellularLocation>
    <subcellularLocation>
        <location evidence="2">Secreted</location>
    </subcellularLocation>
</comment>